<accession>A0A381YI39</accession>
<dbReference type="InterPro" id="IPR003869">
    <property type="entry name" value="Polysac_CapD-like"/>
</dbReference>
<dbReference type="Pfam" id="PF02719">
    <property type="entry name" value="Polysacc_synt_2"/>
    <property type="match status" value="1"/>
</dbReference>
<dbReference type="AlphaFoldDB" id="A0A381YI39"/>
<dbReference type="Pfam" id="PF13727">
    <property type="entry name" value="CoA_binding_3"/>
    <property type="match status" value="1"/>
</dbReference>
<evidence type="ECO:0000256" key="2">
    <source>
        <dbReference type="SAM" id="Phobius"/>
    </source>
</evidence>
<sequence>MVLKLINKLLSKLIELNRITKQLIMVFFDSILVVFVLLSAFSLRLGYWYWPKEEMYYVIEFWIIFAAPVIAIPVFISFGLYRSIIRYIGFKSIWTVVQAVTLYAVIWGLITYMIKLPGIPRSAILINWMLALIFIGGWRILARWYLVGDIEKKKKKKVIIYGAGSAGRQLSTTISTTSEFTLVGFVDDSELIQGHHINGVKVFPSSIIEGLVEKNKIDEILLAIPSLTRSRRNEIVTILSQMMIPVRSMPSLIELARGNVKVEDLREIDVEDLLGRNSIPADKKLLNLRVSGKVVLVTGAGGSIGSELCRQLLLLKPKRLILYDINEYSLYQINFELEDINNNKVEFFPILGSVRDRHRLSQLCQYFDVQTIYHAAAYKHVPLVEHNNSEGVLNNIIGTLITAEAAIENKVETFVFVSTDKAVRPTNTMGATKRVAELVLQALAKKKHDTCFTMVRFGNVLDSSGSVIPLFKKQIKSGGPVTVTDINIVRYFMTISEAIELVIQAGAMSNGGDVFVLDMGKPIRIDDLARKMIELSGLTVLDKDRPDGDIEIQYTGLRPGEKLYEELLVNEKANKTVNPLIMSTEEAMLDWEELEPILEQLKVAANSSDHFKIRELLLKAVPEFSPQCGIEDYLYKDKT</sequence>
<dbReference type="SUPFAM" id="SSF53335">
    <property type="entry name" value="S-adenosyl-L-methionine-dependent methyltransferases"/>
    <property type="match status" value="1"/>
</dbReference>
<dbReference type="InterPro" id="IPR029063">
    <property type="entry name" value="SAM-dependent_MTases_sf"/>
</dbReference>
<evidence type="ECO:0000259" key="3">
    <source>
        <dbReference type="Pfam" id="PF02719"/>
    </source>
</evidence>
<feature type="transmembrane region" description="Helical" evidence="2">
    <location>
        <begin position="93"/>
        <end position="114"/>
    </location>
</feature>
<reference evidence="4" key="1">
    <citation type="submission" date="2018-05" db="EMBL/GenBank/DDBJ databases">
        <authorList>
            <person name="Lanie J.A."/>
            <person name="Ng W.-L."/>
            <person name="Kazmierczak K.M."/>
            <person name="Andrzejewski T.M."/>
            <person name="Davidsen T.M."/>
            <person name="Wayne K.J."/>
            <person name="Tettelin H."/>
            <person name="Glass J.I."/>
            <person name="Rusch D."/>
            <person name="Podicherti R."/>
            <person name="Tsui H.-C.T."/>
            <person name="Winkler M.E."/>
        </authorList>
    </citation>
    <scope>NUCLEOTIDE SEQUENCE</scope>
</reference>
<feature type="transmembrane region" description="Helical" evidence="2">
    <location>
        <begin position="126"/>
        <end position="146"/>
    </location>
</feature>
<name>A0A381YI39_9ZZZZ</name>
<dbReference type="InterPro" id="IPR036291">
    <property type="entry name" value="NAD(P)-bd_dom_sf"/>
</dbReference>
<evidence type="ECO:0000256" key="1">
    <source>
        <dbReference type="ARBA" id="ARBA00007430"/>
    </source>
</evidence>
<dbReference type="SUPFAM" id="SSF51735">
    <property type="entry name" value="NAD(P)-binding Rossmann-fold domains"/>
    <property type="match status" value="1"/>
</dbReference>
<dbReference type="PANTHER" id="PTHR43318:SF1">
    <property type="entry name" value="POLYSACCHARIDE BIOSYNTHESIS PROTEIN EPSC-RELATED"/>
    <property type="match status" value="1"/>
</dbReference>
<protein>
    <recommendedName>
        <fullName evidence="3">Polysaccharide biosynthesis protein CapD-like domain-containing protein</fullName>
    </recommendedName>
</protein>
<organism evidence="4">
    <name type="scientific">marine metagenome</name>
    <dbReference type="NCBI Taxonomy" id="408172"/>
    <lineage>
        <taxon>unclassified sequences</taxon>
        <taxon>metagenomes</taxon>
        <taxon>ecological metagenomes</taxon>
    </lineage>
</organism>
<dbReference type="CDD" id="cd05237">
    <property type="entry name" value="UDP_invert_4-6DH_SDR_e"/>
    <property type="match status" value="1"/>
</dbReference>
<keyword evidence="2" id="KW-0472">Membrane</keyword>
<evidence type="ECO:0000313" key="4">
    <source>
        <dbReference type="EMBL" id="SVA76674.1"/>
    </source>
</evidence>
<feature type="transmembrane region" description="Helical" evidence="2">
    <location>
        <begin position="61"/>
        <end position="81"/>
    </location>
</feature>
<dbReference type="InterPro" id="IPR051203">
    <property type="entry name" value="Polysaccharide_Synthase-Rel"/>
</dbReference>
<dbReference type="PANTHER" id="PTHR43318">
    <property type="entry name" value="UDP-N-ACETYLGLUCOSAMINE 4,6-DEHYDRATASE"/>
    <property type="match status" value="1"/>
</dbReference>
<gene>
    <name evidence="4" type="ORF">METZ01_LOCUS129528</name>
</gene>
<keyword evidence="2" id="KW-1133">Transmembrane helix</keyword>
<keyword evidence="2" id="KW-0812">Transmembrane</keyword>
<feature type="transmembrane region" description="Helical" evidence="2">
    <location>
        <begin position="21"/>
        <end position="41"/>
    </location>
</feature>
<dbReference type="Gene3D" id="3.40.50.720">
    <property type="entry name" value="NAD(P)-binding Rossmann-like Domain"/>
    <property type="match status" value="2"/>
</dbReference>
<proteinExistence type="inferred from homology"/>
<feature type="domain" description="Polysaccharide biosynthesis protein CapD-like" evidence="3">
    <location>
        <begin position="295"/>
        <end position="583"/>
    </location>
</feature>
<comment type="similarity">
    <text evidence="1">Belongs to the polysaccharide synthase family.</text>
</comment>
<dbReference type="EMBL" id="UINC01018285">
    <property type="protein sequence ID" value="SVA76674.1"/>
    <property type="molecule type" value="Genomic_DNA"/>
</dbReference>